<comment type="caution">
    <text evidence="1">The sequence shown here is derived from an EMBL/GenBank/DDBJ whole genome shotgun (WGS) entry which is preliminary data.</text>
</comment>
<name>X1A7B0_9ZZZZ</name>
<feature type="non-terminal residue" evidence="1">
    <location>
        <position position="232"/>
    </location>
</feature>
<organism evidence="1">
    <name type="scientific">marine sediment metagenome</name>
    <dbReference type="NCBI Taxonomy" id="412755"/>
    <lineage>
        <taxon>unclassified sequences</taxon>
        <taxon>metagenomes</taxon>
        <taxon>ecological metagenomes</taxon>
    </lineage>
</organism>
<proteinExistence type="predicted"/>
<evidence type="ECO:0000313" key="1">
    <source>
        <dbReference type="EMBL" id="GAG77624.1"/>
    </source>
</evidence>
<reference evidence="1" key="1">
    <citation type="journal article" date="2014" name="Front. Microbiol.">
        <title>High frequency of phylogenetically diverse reductive dehalogenase-homologous genes in deep subseafloor sedimentary metagenomes.</title>
        <authorList>
            <person name="Kawai M."/>
            <person name="Futagami T."/>
            <person name="Toyoda A."/>
            <person name="Takaki Y."/>
            <person name="Nishi S."/>
            <person name="Hori S."/>
            <person name="Arai W."/>
            <person name="Tsubouchi T."/>
            <person name="Morono Y."/>
            <person name="Uchiyama I."/>
            <person name="Ito T."/>
            <person name="Fujiyama A."/>
            <person name="Inagaki F."/>
            <person name="Takami H."/>
        </authorList>
    </citation>
    <scope>NUCLEOTIDE SEQUENCE</scope>
    <source>
        <strain evidence="1">Expedition CK06-06</strain>
    </source>
</reference>
<gene>
    <name evidence="1" type="ORF">S01H4_33182</name>
</gene>
<dbReference type="AlphaFoldDB" id="X1A7B0"/>
<protein>
    <submittedName>
        <fullName evidence="1">Uncharacterized protein</fullName>
    </submittedName>
</protein>
<dbReference type="EMBL" id="BART01017430">
    <property type="protein sequence ID" value="GAG77624.1"/>
    <property type="molecule type" value="Genomic_DNA"/>
</dbReference>
<sequence length="232" mass="26392">MITNKALLNKRSFLKSMKALKDITLLPEEADKFIDYVVDQSFWKNNARIVKMEKVEKNLRYLGFKAGTRFLKPAAKFASSDYLKEFADGKVTLQAQKVRGAVVIYDDDLEEGIEGQAFADHLMKIIAKKVANEIDEASYCSHPGFADTDIRSLWEGFRYRLLYGFRPEGEGREKRGDFPAVATILDASNNLTGHDSDFTMTGKIAERVKVDDDYTGDWEFKFSKMLAVMPSR</sequence>
<accession>X1A7B0</accession>